<evidence type="ECO:0000256" key="8">
    <source>
        <dbReference type="RuleBase" id="RU363098"/>
    </source>
</evidence>
<keyword evidence="5 8" id="KW-0694">RNA-binding</keyword>
<dbReference type="PANTHER" id="PTHR23079:SF55">
    <property type="entry name" value="RNA-DIRECTED RNA POLYMERASE"/>
    <property type="match status" value="1"/>
</dbReference>
<feature type="domain" description="RDRP C-terminal head" evidence="11">
    <location>
        <begin position="1043"/>
        <end position="1187"/>
    </location>
</feature>
<dbReference type="GO" id="GO:0003723">
    <property type="term" value="F:RNA binding"/>
    <property type="evidence" value="ECO:0007669"/>
    <property type="project" value="UniProtKB-KW"/>
</dbReference>
<keyword evidence="6" id="KW-0943">RNA-mediated gene silencing</keyword>
<evidence type="ECO:0000259" key="10">
    <source>
        <dbReference type="Pfam" id="PF05183"/>
    </source>
</evidence>
<reference evidence="12" key="1">
    <citation type="journal article" date="2020" name="Stud. Mycol.">
        <title>101 Dothideomycetes genomes: a test case for predicting lifestyles and emergence of pathogens.</title>
        <authorList>
            <person name="Haridas S."/>
            <person name="Albert R."/>
            <person name="Binder M."/>
            <person name="Bloem J."/>
            <person name="Labutti K."/>
            <person name="Salamov A."/>
            <person name="Andreopoulos B."/>
            <person name="Baker S."/>
            <person name="Barry K."/>
            <person name="Bills G."/>
            <person name="Bluhm B."/>
            <person name="Cannon C."/>
            <person name="Castanera R."/>
            <person name="Culley D."/>
            <person name="Daum C."/>
            <person name="Ezra D."/>
            <person name="Gonzalez J."/>
            <person name="Henrissat B."/>
            <person name="Kuo A."/>
            <person name="Liang C."/>
            <person name="Lipzen A."/>
            <person name="Lutzoni F."/>
            <person name="Magnuson J."/>
            <person name="Mondo S."/>
            <person name="Nolan M."/>
            <person name="Ohm R."/>
            <person name="Pangilinan J."/>
            <person name="Park H.-J."/>
            <person name="Ramirez L."/>
            <person name="Alfaro M."/>
            <person name="Sun H."/>
            <person name="Tritt A."/>
            <person name="Yoshinaga Y."/>
            <person name="Zwiers L.-H."/>
            <person name="Turgeon B."/>
            <person name="Goodwin S."/>
            <person name="Spatafora J."/>
            <person name="Crous P."/>
            <person name="Grigoriev I."/>
        </authorList>
    </citation>
    <scope>NUCLEOTIDE SEQUENCE</scope>
    <source>
        <strain evidence="12">CBS 121167</strain>
    </source>
</reference>
<dbReference type="GO" id="GO:0030422">
    <property type="term" value="P:siRNA processing"/>
    <property type="evidence" value="ECO:0007669"/>
    <property type="project" value="TreeGrafter"/>
</dbReference>
<keyword evidence="2 8" id="KW-0696">RNA-directed RNA polymerase</keyword>
<gene>
    <name evidence="12" type="ORF">K452DRAFT_348841</name>
</gene>
<dbReference type="GeneID" id="54303068"/>
<dbReference type="Pfam" id="PF05183">
    <property type="entry name" value="RdRP"/>
    <property type="match status" value="1"/>
</dbReference>
<dbReference type="InterPro" id="IPR058752">
    <property type="entry name" value="RDRP_C_head"/>
</dbReference>
<name>A0A6A6BSQ1_9PEZI</name>
<evidence type="ECO:0000259" key="11">
    <source>
        <dbReference type="Pfam" id="PF26253"/>
    </source>
</evidence>
<evidence type="ECO:0000313" key="13">
    <source>
        <dbReference type="Proteomes" id="UP000799438"/>
    </source>
</evidence>
<evidence type="ECO:0000256" key="5">
    <source>
        <dbReference type="ARBA" id="ARBA00022884"/>
    </source>
</evidence>
<proteinExistence type="inferred from homology"/>
<dbReference type="Proteomes" id="UP000799438">
    <property type="component" value="Unassembled WGS sequence"/>
</dbReference>
<keyword evidence="4 8" id="KW-0548">Nucleotidyltransferase</keyword>
<dbReference type="EC" id="2.7.7.48" evidence="8"/>
<keyword evidence="13" id="KW-1185">Reference proteome</keyword>
<dbReference type="Pfam" id="PF26253">
    <property type="entry name" value="RdRP_head"/>
    <property type="match status" value="1"/>
</dbReference>
<dbReference type="RefSeq" id="XP_033401983.1">
    <property type="nucleotide sequence ID" value="XM_033545560.1"/>
</dbReference>
<feature type="region of interest" description="Disordered" evidence="9">
    <location>
        <begin position="1372"/>
        <end position="1396"/>
    </location>
</feature>
<feature type="domain" description="RDRP core" evidence="10">
    <location>
        <begin position="438"/>
        <end position="1018"/>
    </location>
</feature>
<evidence type="ECO:0000313" key="12">
    <source>
        <dbReference type="EMBL" id="KAF2146274.1"/>
    </source>
</evidence>
<sequence>MSRPPPHQRHRIILHQGNEWKSWQELTVKVIRLPSSITTRELHKHFQNEGEVTKIEIKGSGVFSTIAFITYSPPPFRSFWNTSYRISGSTPSTTVEVPIELLPRQRIFTVQSPVDPAQVYPESMRIPTESIGFGFMHSETSMMVMHRVSPEGKLPMTLTVNLQRREVEVRFSMNMFDEQRKAYVLDQFRFRVKFSQIKGIHERHDGGCNKQVWVILTDSPPWFYKKLRNTGPTHMDTERTWREWQAWYRQTDITHSRQPLKNSPVGLKKANPVIDIGRWMAYRFEFDMNSPSTAQYKKMQKALMDYNINILPDSIVQIIDKQKPHLWDMIDLKQHESGSALATLTNAYDSHIPLSFALRYQLEVCISHGYLNEHNITRQFLERLVSMEQTTARNLLERVADLKRRIFNPMDVFKLSISQKPTDKSILKYCVYARSANVTPSMVYYATPNIEVSNRIVRQYSSHEDRFLRVKFTEEKNEGRINSTDSDMDNEIFTRVWRTLRNGITIGDRHYEFLAFGNSQFREHGAYFFAPTKELTAADIRYKMGDFHHINQVALYAARLGQCLSTTRAVQCVSVKVTGIPDIERDGYNFTDGVGKISRFLSQIIGEEFSEPNAVEDPPSLFQFRLGGCKGVLAVSPELKEREIHVRWSQRKFDAIKEGLEIIRISKLATAMLNRQIIIVLDALGVPNHVFIARLQEDMAELNAAMWSENIALRSLQETIDFNQMTLAMASMILDGFMASKEPFMMSILRLWRTWRVKSLKEKARIRIKDGAFLLGCVDETATLRGHFIDYVADTDNPLPDQMENLPEIFVRVSEPENQGSYQVIEGICVVARNPSLHAGDIRVVRAVDVPALHHLKNVIVFPQTGDRDIPNMCSGGDLDGDDYLVMWDKDLIPREVNHPAMNFSPPPKIEVEGEPTAEDISKFFVEYIKNDSLGRIASAHLVFADYEDEGVKSEKCVSLAKLHSLAVDYPKSGVPAKMSHELKPKMYPHFMPRKGRPRPKDRVYKSKKILGQLYDQVDRVDFMPQYELSFDARILDAYSLREDTLTKASKLKEAYDAALRRIMAQHGILTEFEVWTTFVLEHNNETRDYQMAEEFGRISLALKQRFQDLCYEEAGGRSHEILGPFVAAMYTVTARQMQTAIQEYQATKSGRAPQLLSREMDFRVMPLMSFPWIFREELGHIANAKNGERAGLEIVENEPQRRIRAKKPVASKLQDGYNFHDGDKLKNSPQAEQSIMRTAKKAGVVDGLTHDSIQPGNATNDNIRDGGLAVEQEKGQEAKAAQDDPLSLATEIGHDSHGSTDVGFLTPLGTSGINSPFSPNKALSRADSRSDMSGDLNDITHRLSSFSMTANSLKSAGKIVDSCGNEKHNAALNSHLSSDPTLDKREESREYEAEEVVIEPEAQTALDMLAGILNK</sequence>
<keyword evidence="3 8" id="KW-0808">Transferase</keyword>
<accession>A0A6A6BSQ1</accession>
<evidence type="ECO:0000256" key="9">
    <source>
        <dbReference type="SAM" id="MobiDB-lite"/>
    </source>
</evidence>
<dbReference type="EMBL" id="ML995476">
    <property type="protein sequence ID" value="KAF2146274.1"/>
    <property type="molecule type" value="Genomic_DNA"/>
</dbReference>
<dbReference type="InterPro" id="IPR035979">
    <property type="entry name" value="RBD_domain_sf"/>
</dbReference>
<comment type="catalytic activity">
    <reaction evidence="7 8">
        <text>RNA(n) + a ribonucleoside 5'-triphosphate = RNA(n+1) + diphosphate</text>
        <dbReference type="Rhea" id="RHEA:21248"/>
        <dbReference type="Rhea" id="RHEA-COMP:14527"/>
        <dbReference type="Rhea" id="RHEA-COMP:17342"/>
        <dbReference type="ChEBI" id="CHEBI:33019"/>
        <dbReference type="ChEBI" id="CHEBI:61557"/>
        <dbReference type="ChEBI" id="CHEBI:140395"/>
        <dbReference type="EC" id="2.7.7.48"/>
    </reaction>
</comment>
<evidence type="ECO:0000256" key="6">
    <source>
        <dbReference type="ARBA" id="ARBA00023158"/>
    </source>
</evidence>
<dbReference type="OrthoDB" id="6513042at2759"/>
<dbReference type="GO" id="GO:0031380">
    <property type="term" value="C:nuclear RNA-directed RNA polymerase complex"/>
    <property type="evidence" value="ECO:0007669"/>
    <property type="project" value="TreeGrafter"/>
</dbReference>
<evidence type="ECO:0000256" key="4">
    <source>
        <dbReference type="ARBA" id="ARBA00022695"/>
    </source>
</evidence>
<dbReference type="SUPFAM" id="SSF54928">
    <property type="entry name" value="RNA-binding domain, RBD"/>
    <property type="match status" value="1"/>
</dbReference>
<feature type="compositionally biased region" description="Basic and acidic residues" evidence="9">
    <location>
        <begin position="1382"/>
        <end position="1392"/>
    </location>
</feature>
<feature type="compositionally biased region" description="Polar residues" evidence="9">
    <location>
        <begin position="1372"/>
        <end position="1381"/>
    </location>
</feature>
<evidence type="ECO:0000256" key="7">
    <source>
        <dbReference type="ARBA" id="ARBA00048744"/>
    </source>
</evidence>
<organism evidence="12 13">
    <name type="scientific">Aplosporella prunicola CBS 121167</name>
    <dbReference type="NCBI Taxonomy" id="1176127"/>
    <lineage>
        <taxon>Eukaryota</taxon>
        <taxon>Fungi</taxon>
        <taxon>Dikarya</taxon>
        <taxon>Ascomycota</taxon>
        <taxon>Pezizomycotina</taxon>
        <taxon>Dothideomycetes</taxon>
        <taxon>Dothideomycetes incertae sedis</taxon>
        <taxon>Botryosphaeriales</taxon>
        <taxon>Aplosporellaceae</taxon>
        <taxon>Aplosporella</taxon>
    </lineage>
</organism>
<dbReference type="GO" id="GO:0003968">
    <property type="term" value="F:RNA-directed RNA polymerase activity"/>
    <property type="evidence" value="ECO:0007669"/>
    <property type="project" value="UniProtKB-KW"/>
</dbReference>
<evidence type="ECO:0000256" key="2">
    <source>
        <dbReference type="ARBA" id="ARBA00022484"/>
    </source>
</evidence>
<protein>
    <recommendedName>
        <fullName evidence="8">RNA-dependent RNA polymerase</fullName>
        <ecNumber evidence="8">2.7.7.48</ecNumber>
    </recommendedName>
</protein>
<dbReference type="InterPro" id="IPR007855">
    <property type="entry name" value="RDRP"/>
</dbReference>
<dbReference type="PANTHER" id="PTHR23079">
    <property type="entry name" value="RNA-DEPENDENT RNA POLYMERASE"/>
    <property type="match status" value="1"/>
</dbReference>
<evidence type="ECO:0000256" key="3">
    <source>
        <dbReference type="ARBA" id="ARBA00022679"/>
    </source>
</evidence>
<evidence type="ECO:0000256" key="1">
    <source>
        <dbReference type="ARBA" id="ARBA00005762"/>
    </source>
</evidence>
<comment type="similarity">
    <text evidence="1 8">Belongs to the RdRP family.</text>
</comment>
<dbReference type="InterPro" id="IPR057596">
    <property type="entry name" value="RDRP_core"/>
</dbReference>